<dbReference type="EMBL" id="KN822083">
    <property type="protein sequence ID" value="KIM58662.1"/>
    <property type="molecule type" value="Genomic_DNA"/>
</dbReference>
<reference evidence="2" key="2">
    <citation type="submission" date="2015-01" db="EMBL/GenBank/DDBJ databases">
        <title>Evolutionary Origins and Diversification of the Mycorrhizal Mutualists.</title>
        <authorList>
            <consortium name="DOE Joint Genome Institute"/>
            <consortium name="Mycorrhizal Genomics Consortium"/>
            <person name="Kohler A."/>
            <person name="Kuo A."/>
            <person name="Nagy L.G."/>
            <person name="Floudas D."/>
            <person name="Copeland A."/>
            <person name="Barry K.W."/>
            <person name="Cichocki N."/>
            <person name="Veneault-Fourrey C."/>
            <person name="LaButti K."/>
            <person name="Lindquist E.A."/>
            <person name="Lipzen A."/>
            <person name="Lundell T."/>
            <person name="Morin E."/>
            <person name="Murat C."/>
            <person name="Riley R."/>
            <person name="Ohm R."/>
            <person name="Sun H."/>
            <person name="Tunlid A."/>
            <person name="Henrissat B."/>
            <person name="Grigoriev I.V."/>
            <person name="Hibbett D.S."/>
            <person name="Martin F."/>
        </authorList>
    </citation>
    <scope>NUCLEOTIDE SEQUENCE [LARGE SCALE GENOMIC DNA]</scope>
    <source>
        <strain evidence="2">Foug A</strain>
    </source>
</reference>
<organism evidence="1 2">
    <name type="scientific">Scleroderma citrinum Foug A</name>
    <dbReference type="NCBI Taxonomy" id="1036808"/>
    <lineage>
        <taxon>Eukaryota</taxon>
        <taxon>Fungi</taxon>
        <taxon>Dikarya</taxon>
        <taxon>Basidiomycota</taxon>
        <taxon>Agaricomycotina</taxon>
        <taxon>Agaricomycetes</taxon>
        <taxon>Agaricomycetidae</taxon>
        <taxon>Boletales</taxon>
        <taxon>Sclerodermatineae</taxon>
        <taxon>Sclerodermataceae</taxon>
        <taxon>Scleroderma</taxon>
    </lineage>
</organism>
<dbReference type="OrthoDB" id="6511194at2759"/>
<dbReference type="InParanoid" id="A0A0C3A1X8"/>
<dbReference type="PANTHER" id="PTHR35871">
    <property type="entry name" value="EXPRESSED PROTEIN"/>
    <property type="match status" value="1"/>
</dbReference>
<evidence type="ECO:0000313" key="2">
    <source>
        <dbReference type="Proteomes" id="UP000053989"/>
    </source>
</evidence>
<accession>A0A0C3A1X8</accession>
<evidence type="ECO:0000313" key="1">
    <source>
        <dbReference type="EMBL" id="KIM58662.1"/>
    </source>
</evidence>
<dbReference type="Gene3D" id="3.30.420.10">
    <property type="entry name" value="Ribonuclease H-like superfamily/Ribonuclease H"/>
    <property type="match status" value="1"/>
</dbReference>
<gene>
    <name evidence="1" type="ORF">SCLCIDRAFT_16731</name>
</gene>
<evidence type="ECO:0008006" key="3">
    <source>
        <dbReference type="Google" id="ProtNLM"/>
    </source>
</evidence>
<protein>
    <recommendedName>
        <fullName evidence="3">Tc1-like transposase DDE domain-containing protein</fullName>
    </recommendedName>
</protein>
<dbReference type="GO" id="GO:0003676">
    <property type="term" value="F:nucleic acid binding"/>
    <property type="evidence" value="ECO:0007669"/>
    <property type="project" value="InterPro"/>
</dbReference>
<dbReference type="InterPro" id="IPR036397">
    <property type="entry name" value="RNaseH_sf"/>
</dbReference>
<dbReference type="PANTHER" id="PTHR35871:SF1">
    <property type="entry name" value="CXC1-LIKE CYSTEINE CLUSTER ASSOCIATED WITH KDZ TRANSPOSASES DOMAIN-CONTAINING PROTEIN"/>
    <property type="match status" value="1"/>
</dbReference>
<dbReference type="Proteomes" id="UP000053989">
    <property type="component" value="Unassembled WGS sequence"/>
</dbReference>
<name>A0A0C3A1X8_9AGAM</name>
<dbReference type="AlphaFoldDB" id="A0A0C3A1X8"/>
<dbReference type="HOGENOM" id="CLU_005726_1_0_1"/>
<proteinExistence type="predicted"/>
<sequence length="470" mass="54206">MVVILGEARHALDDLHLLLKSSKCGHKGIRHQNLPRIIIKRVDQMTRFLWTYVDTQPANPTGGYWASPISDEAVVEELSIHLRSIGKYACAQDLVDFLKVTENRARLGISRPISLATAHRWMKYMGWRWKKEVKGQYVDGHECSDVVAYRQQVFLPAWTRLQSRMRKWEVDQENDNSVLRWVHQNESAVPQPKGEGASLMVADFVSADYGWLRSPDGKEHARVLFKAGKTQDGYFTNDDIVAQTGRAMDVLSKHYTNKDRVFIFDNTKTHLKRANDALSARKMPKFPSESWGGHERAGWFKGMAQILVERGYTDASRLPAECKDFKCPPDRTDCCCRRLMYSQSDFANVESIIETTCRSRGFEVIFLPKFHCELSFIEQCWGFSKRVYRMKPRPSLEEMLERRVVESLEAVPLDTMRRFATRSSRFMDTYLKGLDGRQAAWAIKRYRGHRILPASILEEFDAAHPLSSTN</sequence>
<reference evidence="1 2" key="1">
    <citation type="submission" date="2014-04" db="EMBL/GenBank/DDBJ databases">
        <authorList>
            <consortium name="DOE Joint Genome Institute"/>
            <person name="Kuo A."/>
            <person name="Kohler A."/>
            <person name="Nagy L.G."/>
            <person name="Floudas D."/>
            <person name="Copeland A."/>
            <person name="Barry K.W."/>
            <person name="Cichocki N."/>
            <person name="Veneault-Fourrey C."/>
            <person name="LaButti K."/>
            <person name="Lindquist E.A."/>
            <person name="Lipzen A."/>
            <person name="Lundell T."/>
            <person name="Morin E."/>
            <person name="Murat C."/>
            <person name="Sun H."/>
            <person name="Tunlid A."/>
            <person name="Henrissat B."/>
            <person name="Grigoriev I.V."/>
            <person name="Hibbett D.S."/>
            <person name="Martin F."/>
            <person name="Nordberg H.P."/>
            <person name="Cantor M.N."/>
            <person name="Hua S.X."/>
        </authorList>
    </citation>
    <scope>NUCLEOTIDE SEQUENCE [LARGE SCALE GENOMIC DNA]</scope>
    <source>
        <strain evidence="1 2">Foug A</strain>
    </source>
</reference>
<keyword evidence="2" id="KW-1185">Reference proteome</keyword>